<keyword evidence="1" id="KW-1133">Transmembrane helix</keyword>
<organism evidence="2 3">
    <name type="scientific">Dokdonia pacifica</name>
    <dbReference type="NCBI Taxonomy" id="1627892"/>
    <lineage>
        <taxon>Bacteria</taxon>
        <taxon>Pseudomonadati</taxon>
        <taxon>Bacteroidota</taxon>
        <taxon>Flavobacteriia</taxon>
        <taxon>Flavobacteriales</taxon>
        <taxon>Flavobacteriaceae</taxon>
        <taxon>Dokdonia</taxon>
    </lineage>
</organism>
<name>A0A238W9Q6_9FLAO</name>
<evidence type="ECO:0000313" key="2">
    <source>
        <dbReference type="EMBL" id="SNR43282.1"/>
    </source>
</evidence>
<evidence type="ECO:0000313" key="3">
    <source>
        <dbReference type="Proteomes" id="UP000198379"/>
    </source>
</evidence>
<evidence type="ECO:0000256" key="1">
    <source>
        <dbReference type="SAM" id="Phobius"/>
    </source>
</evidence>
<dbReference type="AlphaFoldDB" id="A0A238W9Q6"/>
<keyword evidence="1" id="KW-0812">Transmembrane</keyword>
<dbReference type="Proteomes" id="UP000198379">
    <property type="component" value="Unassembled WGS sequence"/>
</dbReference>
<proteinExistence type="predicted"/>
<gene>
    <name evidence="2" type="ORF">SAMN06265376_101846</name>
</gene>
<accession>A0A238W9Q6</accession>
<feature type="transmembrane region" description="Helical" evidence="1">
    <location>
        <begin position="66"/>
        <end position="82"/>
    </location>
</feature>
<dbReference type="EMBL" id="FZNY01000001">
    <property type="protein sequence ID" value="SNR43282.1"/>
    <property type="molecule type" value="Genomic_DNA"/>
</dbReference>
<keyword evidence="3" id="KW-1185">Reference proteome</keyword>
<protein>
    <submittedName>
        <fullName evidence="2">Uncharacterized protein</fullName>
    </submittedName>
</protein>
<feature type="transmembrane region" description="Helical" evidence="1">
    <location>
        <begin position="31"/>
        <end position="54"/>
    </location>
</feature>
<sequence>MGFLYLIAFSMTSYGVRSFNQTVGYLFDPTYYFKVAMIYDWVVFLCIYALIGLFRFKTNATLSKTHLFATLIVIILFEFQYFSKNLYFSILIISYLSFILNMIISLYRRNKI</sequence>
<keyword evidence="1" id="KW-0472">Membrane</keyword>
<feature type="transmembrane region" description="Helical" evidence="1">
    <location>
        <begin position="88"/>
        <end position="107"/>
    </location>
</feature>
<reference evidence="2 3" key="1">
    <citation type="submission" date="2017-06" db="EMBL/GenBank/DDBJ databases">
        <authorList>
            <person name="Kim H.J."/>
            <person name="Triplett B.A."/>
        </authorList>
    </citation>
    <scope>NUCLEOTIDE SEQUENCE [LARGE SCALE GENOMIC DNA]</scope>
    <source>
        <strain evidence="2 3">DSM 25597</strain>
    </source>
</reference>